<accession>A0ABW2J6K9</accession>
<evidence type="ECO:0000313" key="1">
    <source>
        <dbReference type="EMBL" id="MFC7298902.1"/>
    </source>
</evidence>
<reference evidence="2" key="1">
    <citation type="journal article" date="2019" name="Int. J. Syst. Evol. Microbiol.">
        <title>The Global Catalogue of Microorganisms (GCM) 10K type strain sequencing project: providing services to taxonomists for standard genome sequencing and annotation.</title>
        <authorList>
            <consortium name="The Broad Institute Genomics Platform"/>
            <consortium name="The Broad Institute Genome Sequencing Center for Infectious Disease"/>
            <person name="Wu L."/>
            <person name="Ma J."/>
        </authorList>
    </citation>
    <scope>NUCLEOTIDE SEQUENCE [LARGE SCALE GENOMIC DNA]</scope>
    <source>
        <strain evidence="2">CCUG 36956</strain>
    </source>
</reference>
<protein>
    <recommendedName>
        <fullName evidence="3">Restriction endonuclease type IV Mrr domain-containing protein</fullName>
    </recommendedName>
</protein>
<dbReference type="RefSeq" id="WP_382234450.1">
    <property type="nucleotide sequence ID" value="NZ_JBHTCC010000002.1"/>
</dbReference>
<proteinExistence type="predicted"/>
<dbReference type="Proteomes" id="UP001596379">
    <property type="component" value="Unassembled WGS sequence"/>
</dbReference>
<dbReference type="EMBL" id="JBHTCC010000002">
    <property type="protein sequence ID" value="MFC7298902.1"/>
    <property type="molecule type" value="Genomic_DNA"/>
</dbReference>
<comment type="caution">
    <text evidence="1">The sequence shown here is derived from an EMBL/GenBank/DDBJ whole genome shotgun (WGS) entry which is preliminary data.</text>
</comment>
<name>A0ABW2J6K9_9BURK</name>
<evidence type="ECO:0000313" key="2">
    <source>
        <dbReference type="Proteomes" id="UP001596379"/>
    </source>
</evidence>
<gene>
    <name evidence="1" type="ORF">ACFQO0_10705</name>
</gene>
<sequence length="316" mass="35688">MSKPGDELEKIVEIIERSISPTAKIEQNIFLPILTSTEGHTAQCDIVIRSGNPPRETVTLVEVQDRNSKVDINTFRGWEGKIDDVGAQHLICVSRKEFPSSIKEKASQSGSKIFLVTLKELSPERIPLEFIKFIFQYSHLDIKAIKSIRPFVAPGQLEKLGLEPMEHHLDDKAWSLDGKNWLSLLDICRGKVDLEKMPSAANGYIEGTDSLSFNLTDNEQLFYCHNGEFVRIGLDCEFEWAFEHAEVPMSVASYEQDKHGALAWLFEVKHNSKSGLISVKLPVVKLDNGNYKLLDSIINSQFDYVFEVIPANQQPL</sequence>
<evidence type="ECO:0008006" key="3">
    <source>
        <dbReference type="Google" id="ProtNLM"/>
    </source>
</evidence>
<keyword evidence="2" id="KW-1185">Reference proteome</keyword>
<organism evidence="1 2">
    <name type="scientific">Herminiimonas aquatilis</name>
    <dbReference type="NCBI Taxonomy" id="345342"/>
    <lineage>
        <taxon>Bacteria</taxon>
        <taxon>Pseudomonadati</taxon>
        <taxon>Pseudomonadota</taxon>
        <taxon>Betaproteobacteria</taxon>
        <taxon>Burkholderiales</taxon>
        <taxon>Oxalobacteraceae</taxon>
        <taxon>Herminiimonas</taxon>
    </lineage>
</organism>